<evidence type="ECO:0000256" key="7">
    <source>
        <dbReference type="ARBA" id="ARBA00022638"/>
    </source>
</evidence>
<feature type="signal peptide" evidence="13">
    <location>
        <begin position="1"/>
        <end position="32"/>
    </location>
</feature>
<accession>A0A7Z9A3H9</accession>
<evidence type="ECO:0000256" key="1">
    <source>
        <dbReference type="ARBA" id="ARBA00000632"/>
    </source>
</evidence>
<comment type="catalytic activity">
    <reaction evidence="1">
        <text>Hydrolysis of (1-&gt;4)-beta-linkages between N-acetylmuramic acid and N-acetyl-D-glucosamine residues in a peptidoglycan and between N-acetyl-D-glucosamine residues in chitodextrins.</text>
        <dbReference type="EC" id="3.2.1.17"/>
    </reaction>
</comment>
<comment type="subcellular location">
    <subcellularLocation>
        <location evidence="2">Secreted</location>
    </subcellularLocation>
</comment>
<keyword evidence="8 15" id="KW-0378">Hydrolase</keyword>
<dbReference type="PANTHER" id="PTHR34135">
    <property type="entry name" value="LYSOZYME"/>
    <property type="match status" value="1"/>
</dbReference>
<keyword evidence="7" id="KW-0081">Bacteriolytic enzyme</keyword>
<dbReference type="GO" id="GO:0003796">
    <property type="term" value="F:lysozyme activity"/>
    <property type="evidence" value="ECO:0007669"/>
    <property type="project" value="UniProtKB-EC"/>
</dbReference>
<dbReference type="GO" id="GO:0042742">
    <property type="term" value="P:defense response to bacterium"/>
    <property type="evidence" value="ECO:0007669"/>
    <property type="project" value="UniProtKB-KW"/>
</dbReference>
<evidence type="ECO:0000256" key="8">
    <source>
        <dbReference type="ARBA" id="ARBA00022801"/>
    </source>
</evidence>
<gene>
    <name evidence="15" type="primary">acm</name>
    <name evidence="15" type="ORF">NCTC10207_01024</name>
</gene>
<feature type="domain" description="SLH" evidence="14">
    <location>
        <begin position="389"/>
        <end position="452"/>
    </location>
</feature>
<dbReference type="GO" id="GO:0005576">
    <property type="term" value="C:extracellular region"/>
    <property type="evidence" value="ECO:0007669"/>
    <property type="project" value="UniProtKB-SubCell"/>
</dbReference>
<dbReference type="SUPFAM" id="SSF51445">
    <property type="entry name" value="(Trans)glycosidases"/>
    <property type="match status" value="1"/>
</dbReference>
<dbReference type="Pfam" id="PF00395">
    <property type="entry name" value="SLH"/>
    <property type="match status" value="3"/>
</dbReference>
<dbReference type="AlphaFoldDB" id="A0A7Z9A3H9"/>
<evidence type="ECO:0000259" key="14">
    <source>
        <dbReference type="PROSITE" id="PS51272"/>
    </source>
</evidence>
<evidence type="ECO:0000256" key="6">
    <source>
        <dbReference type="ARBA" id="ARBA00022529"/>
    </source>
</evidence>
<dbReference type="PROSITE" id="PS51272">
    <property type="entry name" value="SLH"/>
    <property type="match status" value="3"/>
</dbReference>
<organism evidence="15 16">
    <name type="scientific">Rothia aeria</name>
    <dbReference type="NCBI Taxonomy" id="172042"/>
    <lineage>
        <taxon>Bacteria</taxon>
        <taxon>Bacillati</taxon>
        <taxon>Actinomycetota</taxon>
        <taxon>Actinomycetes</taxon>
        <taxon>Micrococcales</taxon>
        <taxon>Micrococcaceae</taxon>
        <taxon>Rothia</taxon>
    </lineage>
</organism>
<dbReference type="EC" id="3.2.1.17" evidence="4"/>
<evidence type="ECO:0000256" key="3">
    <source>
        <dbReference type="ARBA" id="ARBA00010646"/>
    </source>
</evidence>
<dbReference type="PANTHER" id="PTHR34135:SF2">
    <property type="entry name" value="LYSOZYME"/>
    <property type="match status" value="1"/>
</dbReference>
<dbReference type="Proteomes" id="UP000282386">
    <property type="component" value="Chromosome"/>
</dbReference>
<dbReference type="EMBL" id="LR134479">
    <property type="protein sequence ID" value="VEI22930.1"/>
    <property type="molecule type" value="Genomic_DNA"/>
</dbReference>
<dbReference type="CDD" id="cd06412">
    <property type="entry name" value="GH25_CH-type"/>
    <property type="match status" value="1"/>
</dbReference>
<evidence type="ECO:0000313" key="15">
    <source>
        <dbReference type="EMBL" id="VEI22930.1"/>
    </source>
</evidence>
<feature type="domain" description="SLH" evidence="14">
    <location>
        <begin position="327"/>
        <end position="388"/>
    </location>
</feature>
<evidence type="ECO:0000256" key="2">
    <source>
        <dbReference type="ARBA" id="ARBA00004613"/>
    </source>
</evidence>
<feature type="region of interest" description="Disordered" evidence="12">
    <location>
        <begin position="34"/>
        <end position="55"/>
    </location>
</feature>
<feature type="domain" description="SLH" evidence="14">
    <location>
        <begin position="455"/>
        <end position="504"/>
    </location>
</feature>
<dbReference type="Pfam" id="PF01183">
    <property type="entry name" value="Glyco_hydro_25"/>
    <property type="match status" value="1"/>
</dbReference>
<dbReference type="PROSITE" id="PS51904">
    <property type="entry name" value="GLYCOSYL_HYDROL_F25_2"/>
    <property type="match status" value="1"/>
</dbReference>
<evidence type="ECO:0000256" key="10">
    <source>
        <dbReference type="ARBA" id="ARBA00023295"/>
    </source>
</evidence>
<keyword evidence="9" id="KW-1015">Disulfide bond</keyword>
<dbReference type="InterPro" id="IPR001119">
    <property type="entry name" value="SLH_dom"/>
</dbReference>
<evidence type="ECO:0000256" key="5">
    <source>
        <dbReference type="ARBA" id="ARBA00022525"/>
    </source>
</evidence>
<feature type="chain" id="PRO_5030663170" description="lysozyme" evidence="13">
    <location>
        <begin position="33"/>
        <end position="504"/>
    </location>
</feature>
<dbReference type="Gene3D" id="3.20.20.80">
    <property type="entry name" value="Glycosidases"/>
    <property type="match status" value="1"/>
</dbReference>
<dbReference type="InterPro" id="IPR002053">
    <property type="entry name" value="Glyco_hydro_25"/>
</dbReference>
<comment type="similarity">
    <text evidence="3">Belongs to the glycosyl hydrolase 25 family.</text>
</comment>
<dbReference type="InterPro" id="IPR017853">
    <property type="entry name" value="GH"/>
</dbReference>
<evidence type="ECO:0000256" key="4">
    <source>
        <dbReference type="ARBA" id="ARBA00012732"/>
    </source>
</evidence>
<keyword evidence="5" id="KW-0964">Secreted</keyword>
<keyword evidence="10 15" id="KW-0326">Glycosidase</keyword>
<protein>
    <recommendedName>
        <fullName evidence="4">lysozyme</fullName>
        <ecNumber evidence="4">3.2.1.17</ecNumber>
    </recommendedName>
</protein>
<feature type="region of interest" description="Disordered" evidence="12">
    <location>
        <begin position="308"/>
        <end position="328"/>
    </location>
</feature>
<evidence type="ECO:0000256" key="11">
    <source>
        <dbReference type="ARBA" id="ARBA00055588"/>
    </source>
</evidence>
<reference evidence="15 16" key="1">
    <citation type="submission" date="2018-12" db="EMBL/GenBank/DDBJ databases">
        <authorList>
            <consortium name="Pathogen Informatics"/>
        </authorList>
    </citation>
    <scope>NUCLEOTIDE SEQUENCE [LARGE SCALE GENOMIC DNA]</scope>
    <source>
        <strain evidence="15 16">NCTC10207</strain>
    </source>
</reference>
<dbReference type="RefSeq" id="WP_126499967.1">
    <property type="nucleotide sequence ID" value="NZ_LR134479.1"/>
</dbReference>
<evidence type="ECO:0000256" key="12">
    <source>
        <dbReference type="SAM" id="MobiDB-lite"/>
    </source>
</evidence>
<dbReference type="SMART" id="SM00641">
    <property type="entry name" value="Glyco_25"/>
    <property type="match status" value="1"/>
</dbReference>
<dbReference type="FunFam" id="3.20.20.80:FF:000060">
    <property type="entry name" value="Lysozyme M1"/>
    <property type="match status" value="1"/>
</dbReference>
<name>A0A7Z9A3H9_9MICC</name>
<dbReference type="GO" id="GO:0009253">
    <property type="term" value="P:peptidoglycan catabolic process"/>
    <property type="evidence" value="ECO:0007669"/>
    <property type="project" value="InterPro"/>
</dbReference>
<dbReference type="GO" id="GO:0016998">
    <property type="term" value="P:cell wall macromolecule catabolic process"/>
    <property type="evidence" value="ECO:0007669"/>
    <property type="project" value="InterPro"/>
</dbReference>
<keyword evidence="13" id="KW-0732">Signal</keyword>
<proteinExistence type="inferred from homology"/>
<evidence type="ECO:0000256" key="9">
    <source>
        <dbReference type="ARBA" id="ARBA00023157"/>
    </source>
</evidence>
<keyword evidence="6" id="KW-0929">Antimicrobial</keyword>
<dbReference type="GO" id="GO:0031640">
    <property type="term" value="P:killing of cells of another organism"/>
    <property type="evidence" value="ECO:0007669"/>
    <property type="project" value="UniProtKB-KW"/>
</dbReference>
<dbReference type="GO" id="GO:0016052">
    <property type="term" value="P:carbohydrate catabolic process"/>
    <property type="evidence" value="ECO:0007669"/>
    <property type="project" value="TreeGrafter"/>
</dbReference>
<evidence type="ECO:0000256" key="13">
    <source>
        <dbReference type="SAM" id="SignalP"/>
    </source>
</evidence>
<sequence length="504" mass="55095">MSLFSRNQKLSKCLVSLGALSMLAGSFAPAAAAEEPATDPSATISYEDVPPPTEDMNTAMGAGERKRLGLPAEGATEAPGGHGRAKGVGPAATWTPSGGTLGMDVSSHQGNVRWQEAYNGGARFAYTKATEGTYYTNPYFAQQYVGSADVGMIRGAYHFANPRTSSGADQARYFVNHGGGWSNDGRTLPGLLDIEFNPYSQYGNTCYNLSPAQLTNWIRDFNETYRSLTGRYPMVYTANSWWSQCVGTGEFGKTLLHLANYNYVPGPTPNGWKSYDIWQFSADGPFVGDSNFFPGSFNDLKALASNPQATNRSWHPATPAPAPKPAVKTRFSDVPTHAAFYTEIEWLASRKITTGYGDGTFRPDQSVERGAMAAYFYRMAGSPAVNLPKTSPFLDVPTNHPFYKEIVWMHQRGITTGYGDGTFRPNEAVSREATAAFLYRYSGSPVIPAVHGSGFKDVRANNSFYREIIWLESRKITAGYGDGTFRPYDSVSRGAMAAFLYRMR</sequence>
<evidence type="ECO:0000313" key="16">
    <source>
        <dbReference type="Proteomes" id="UP000282386"/>
    </source>
</evidence>
<dbReference type="InterPro" id="IPR018077">
    <property type="entry name" value="Glyco_hydro_fam25_subgr"/>
</dbReference>
<comment type="function">
    <text evidence="11">This enzyme has both lysozyme (acetylmuramidase) and diacetylmuramidase activities.</text>
</comment>